<keyword evidence="2" id="KW-1185">Reference proteome</keyword>
<gene>
    <name evidence="1" type="ORF">DF185_03840</name>
</gene>
<dbReference type="Pfam" id="PF14135">
    <property type="entry name" value="DUF4302"/>
    <property type="match status" value="1"/>
</dbReference>
<dbReference type="AlphaFoldDB" id="A0A2V4A2T1"/>
<dbReference type="EMBL" id="QFLI01000001">
    <property type="protein sequence ID" value="PXY03225.1"/>
    <property type="molecule type" value="Genomic_DNA"/>
</dbReference>
<dbReference type="Proteomes" id="UP000248079">
    <property type="component" value="Unassembled WGS sequence"/>
</dbReference>
<protein>
    <recommendedName>
        <fullName evidence="3">DUF4302 domain-containing protein</fullName>
    </recommendedName>
</protein>
<reference evidence="1 2" key="1">
    <citation type="submission" date="2018-05" db="EMBL/GenBank/DDBJ databases">
        <title>Marinifilum breve JC075T sp. nov., a marine bacterium isolated from Yongle Blue Hole in the South China Sea.</title>
        <authorList>
            <person name="Fu T."/>
        </authorList>
    </citation>
    <scope>NUCLEOTIDE SEQUENCE [LARGE SCALE GENOMIC DNA]</scope>
    <source>
        <strain evidence="1 2">JC075</strain>
    </source>
</reference>
<dbReference type="OrthoDB" id="1150854at2"/>
<name>A0A2V4A2T1_9BACT</name>
<dbReference type="PROSITE" id="PS51257">
    <property type="entry name" value="PROKAR_LIPOPROTEIN"/>
    <property type="match status" value="1"/>
</dbReference>
<evidence type="ECO:0000313" key="1">
    <source>
        <dbReference type="EMBL" id="PXY03225.1"/>
    </source>
</evidence>
<evidence type="ECO:0000313" key="2">
    <source>
        <dbReference type="Proteomes" id="UP000248079"/>
    </source>
</evidence>
<dbReference type="InterPro" id="IPR025396">
    <property type="entry name" value="DUF4302"/>
</dbReference>
<dbReference type="RefSeq" id="WP_110359380.1">
    <property type="nucleotide sequence ID" value="NZ_QFLI01000001.1"/>
</dbReference>
<comment type="caution">
    <text evidence="1">The sequence shown here is derived from an EMBL/GenBank/DDBJ whole genome shotgun (WGS) entry which is preliminary data.</text>
</comment>
<accession>A0A2V4A2T1</accession>
<evidence type="ECO:0008006" key="3">
    <source>
        <dbReference type="Google" id="ProtNLM"/>
    </source>
</evidence>
<proteinExistence type="predicted"/>
<organism evidence="1 2">
    <name type="scientific">Marinifilum breve</name>
    <dbReference type="NCBI Taxonomy" id="2184082"/>
    <lineage>
        <taxon>Bacteria</taxon>
        <taxon>Pseudomonadati</taxon>
        <taxon>Bacteroidota</taxon>
        <taxon>Bacteroidia</taxon>
        <taxon>Marinilabiliales</taxon>
        <taxon>Marinifilaceae</taxon>
    </lineage>
</organism>
<sequence>MKNTFLIILACFFAFTACDNEVDEIFEQSSQERVNAAKIEYKKILTSSENGWHIATVPGEEFMGEFNAYAVFKEDGMAYVANDFNPYNIENKIDSSLYEIRYTQGMTITFTTFSQMNYFSNPNNSRGEGRGGDIELLVREISEDKIVCEGKVNKGTYIFTKAKSKLHIDALDEVKEMEVALIKKAYLSDYAFPSLSLGNGKKYGFTYNSLYRAVIIEDYVETAEGIRVEETIHRIGFDGEGMFFIDPIVVGNDEITRLNYDAEADEFKTPADQIEAQFVIEPWPPVQVKGIAQRFSRMSFGIVNRYGKSVKSMVEDYRMLYPDFEDLQFYNESWMSGLTFKFKPYYFPYAKFKDNKIDILADDTFRFEFDRYVDKSTHPHFTLEDRVDNPEGQALIELFFDEGGFKLYTTDYKYYYAISVNDPTKWLIIAALQVKS</sequence>